<dbReference type="PANTHER" id="PTHR33169">
    <property type="entry name" value="PADR-FAMILY TRANSCRIPTIONAL REGULATOR"/>
    <property type="match status" value="1"/>
</dbReference>
<dbReference type="InterPro" id="IPR036390">
    <property type="entry name" value="WH_DNA-bd_sf"/>
</dbReference>
<dbReference type="InterPro" id="IPR005149">
    <property type="entry name" value="Tscrpt_reg_PadR_N"/>
</dbReference>
<dbReference type="PANTHER" id="PTHR33169:SF26">
    <property type="entry name" value="CONSERVED PROTEIN"/>
    <property type="match status" value="1"/>
</dbReference>
<dbReference type="InterPro" id="IPR052509">
    <property type="entry name" value="Metal_resp_DNA-bind_regulator"/>
</dbReference>
<accession>A0A133K9C7</accession>
<gene>
    <name evidence="2" type="ORF">HMPREF3213_03906</name>
</gene>
<evidence type="ECO:0000313" key="2">
    <source>
        <dbReference type="EMBL" id="KWZ76153.1"/>
    </source>
</evidence>
<comment type="caution">
    <text evidence="2">The sequence shown here is derived from an EMBL/GenBank/DDBJ whole genome shotgun (WGS) entry which is preliminary data.</text>
</comment>
<dbReference type="AlphaFoldDB" id="A0A133K9C7"/>
<dbReference type="PATRIC" id="fig|1398.22.peg.3911"/>
<feature type="domain" description="Transcription regulator PadR N-terminal" evidence="1">
    <location>
        <begin position="25"/>
        <end position="102"/>
    </location>
</feature>
<dbReference type="Proteomes" id="UP000070376">
    <property type="component" value="Unassembled WGS sequence"/>
</dbReference>
<sequence length="208" mass="25121">MVQHPLFHKKEVRRKGDVRLNELFILGELMNNPMHGYLLHQILNAIVGPTRKISWGALYPLIHSMLADGLIEQVPEEQPEGARRGKGKKKKIYKLTDEGRIRFFRLMEEPIPYSPDYELHFYMKLKNFGLVSEEVQFLILHQYKDYLRYEIRHEEERLVYAGGDKRIPKEEQQYILTFFRHRLEKLRFDEKWVLQLIHQHRENRQGLE</sequence>
<proteinExistence type="predicted"/>
<dbReference type="Gene3D" id="1.10.10.10">
    <property type="entry name" value="Winged helix-like DNA-binding domain superfamily/Winged helix DNA-binding domain"/>
    <property type="match status" value="1"/>
</dbReference>
<protein>
    <submittedName>
        <fullName evidence="2">Transcriptional regulator, PadR family</fullName>
    </submittedName>
</protein>
<dbReference type="InterPro" id="IPR036388">
    <property type="entry name" value="WH-like_DNA-bd_sf"/>
</dbReference>
<dbReference type="Pfam" id="PF03551">
    <property type="entry name" value="PadR"/>
    <property type="match status" value="1"/>
</dbReference>
<name>A0A133K9C7_HEYCO</name>
<dbReference type="SUPFAM" id="SSF46785">
    <property type="entry name" value="Winged helix' DNA-binding domain"/>
    <property type="match status" value="1"/>
</dbReference>
<organism evidence="2 3">
    <name type="scientific">Heyndrickxia coagulans</name>
    <name type="common">Weizmannia coagulans</name>
    <dbReference type="NCBI Taxonomy" id="1398"/>
    <lineage>
        <taxon>Bacteria</taxon>
        <taxon>Bacillati</taxon>
        <taxon>Bacillota</taxon>
        <taxon>Bacilli</taxon>
        <taxon>Bacillales</taxon>
        <taxon>Bacillaceae</taxon>
        <taxon>Heyndrickxia</taxon>
    </lineage>
</organism>
<reference evidence="3" key="1">
    <citation type="submission" date="2016-01" db="EMBL/GenBank/DDBJ databases">
        <authorList>
            <person name="Mitreva M."/>
            <person name="Pepin K.H."/>
            <person name="Mihindukulasuriya K.A."/>
            <person name="Fulton R."/>
            <person name="Fronick C."/>
            <person name="O'Laughlin M."/>
            <person name="Miner T."/>
            <person name="Herter B."/>
            <person name="Rosa B.A."/>
            <person name="Cordes M."/>
            <person name="Tomlinson C."/>
            <person name="Wollam A."/>
            <person name="Palsikar V.B."/>
            <person name="Mardis E.R."/>
            <person name="Wilson R.K."/>
        </authorList>
    </citation>
    <scope>NUCLEOTIDE SEQUENCE [LARGE SCALE GENOMIC DNA]</scope>
    <source>
        <strain evidence="3">GED7749B</strain>
    </source>
</reference>
<evidence type="ECO:0000259" key="1">
    <source>
        <dbReference type="Pfam" id="PF03551"/>
    </source>
</evidence>
<evidence type="ECO:0000313" key="3">
    <source>
        <dbReference type="Proteomes" id="UP000070376"/>
    </source>
</evidence>
<dbReference type="EMBL" id="LRPN01000211">
    <property type="protein sequence ID" value="KWZ76153.1"/>
    <property type="molecule type" value="Genomic_DNA"/>
</dbReference>